<dbReference type="Proteomes" id="UP000746471">
    <property type="component" value="Unassembled WGS sequence"/>
</dbReference>
<evidence type="ECO:0000256" key="1">
    <source>
        <dbReference type="ARBA" id="ARBA00022490"/>
    </source>
</evidence>
<evidence type="ECO:0000259" key="6">
    <source>
        <dbReference type="SMART" id="SM00732"/>
    </source>
</evidence>
<keyword evidence="4 5" id="KW-0378">Hydrolase</keyword>
<evidence type="ECO:0000256" key="5">
    <source>
        <dbReference type="HAMAP-Rule" id="MF_00651"/>
    </source>
</evidence>
<organism evidence="7 8">
    <name type="scientific">Fusibacter paucivorans</name>
    <dbReference type="NCBI Taxonomy" id="76009"/>
    <lineage>
        <taxon>Bacteria</taxon>
        <taxon>Bacillati</taxon>
        <taxon>Bacillota</taxon>
        <taxon>Clostridia</taxon>
        <taxon>Eubacteriales</taxon>
        <taxon>Eubacteriales Family XII. Incertae Sedis</taxon>
        <taxon>Fusibacter</taxon>
    </lineage>
</organism>
<dbReference type="InterPro" id="IPR005227">
    <property type="entry name" value="YqgF"/>
</dbReference>
<dbReference type="PANTHER" id="PTHR33317:SF4">
    <property type="entry name" value="POLYNUCLEOTIDYL TRANSFERASE, RIBONUCLEASE H-LIKE SUPERFAMILY PROTEIN"/>
    <property type="match status" value="1"/>
</dbReference>
<protein>
    <recommendedName>
        <fullName evidence="5">Putative pre-16S rRNA nuclease</fullName>
        <ecNumber evidence="5">3.1.-.-</ecNumber>
    </recommendedName>
</protein>
<dbReference type="InterPro" id="IPR037027">
    <property type="entry name" value="YqgF/RNaseH-like_dom_sf"/>
</dbReference>
<dbReference type="HAMAP" id="MF_00651">
    <property type="entry name" value="Nuclease_YqgF"/>
    <property type="match status" value="1"/>
</dbReference>
<evidence type="ECO:0000256" key="2">
    <source>
        <dbReference type="ARBA" id="ARBA00022517"/>
    </source>
</evidence>
<name>A0ABS5PNG7_9FIRM</name>
<evidence type="ECO:0000256" key="3">
    <source>
        <dbReference type="ARBA" id="ARBA00022722"/>
    </source>
</evidence>
<comment type="caution">
    <text evidence="7">The sequence shown here is derived from an EMBL/GenBank/DDBJ whole genome shotgun (WGS) entry which is preliminary data.</text>
</comment>
<comment type="function">
    <text evidence="5">Could be a nuclease involved in processing of the 5'-end of pre-16S rRNA.</text>
</comment>
<gene>
    <name evidence="7" type="primary">ruvX</name>
    <name evidence="7" type="ORF">KHM83_08515</name>
</gene>
<dbReference type="PANTHER" id="PTHR33317">
    <property type="entry name" value="POLYNUCLEOTIDYL TRANSFERASE, RIBONUCLEASE H-LIKE SUPERFAMILY PROTEIN"/>
    <property type="match status" value="1"/>
</dbReference>
<dbReference type="SUPFAM" id="SSF53098">
    <property type="entry name" value="Ribonuclease H-like"/>
    <property type="match status" value="1"/>
</dbReference>
<keyword evidence="1 5" id="KW-0963">Cytoplasm</keyword>
<dbReference type="SMART" id="SM00732">
    <property type="entry name" value="YqgFc"/>
    <property type="match status" value="1"/>
</dbReference>
<dbReference type="RefSeq" id="WP_213236575.1">
    <property type="nucleotide sequence ID" value="NZ_JAHBCL010000012.1"/>
</dbReference>
<dbReference type="InterPro" id="IPR012337">
    <property type="entry name" value="RNaseH-like_sf"/>
</dbReference>
<dbReference type="Pfam" id="PF03652">
    <property type="entry name" value="RuvX"/>
    <property type="match status" value="1"/>
</dbReference>
<dbReference type="GO" id="GO:0016787">
    <property type="term" value="F:hydrolase activity"/>
    <property type="evidence" value="ECO:0007669"/>
    <property type="project" value="UniProtKB-KW"/>
</dbReference>
<dbReference type="CDD" id="cd16964">
    <property type="entry name" value="YqgF"/>
    <property type="match status" value="1"/>
</dbReference>
<accession>A0ABS5PNG7</accession>
<dbReference type="NCBIfam" id="TIGR00250">
    <property type="entry name" value="RNAse_H_YqgF"/>
    <property type="match status" value="1"/>
</dbReference>
<proteinExistence type="inferred from homology"/>
<dbReference type="EC" id="3.1.-.-" evidence="5"/>
<evidence type="ECO:0000256" key="4">
    <source>
        <dbReference type="ARBA" id="ARBA00022801"/>
    </source>
</evidence>
<dbReference type="Gene3D" id="3.30.420.140">
    <property type="entry name" value="YqgF/RNase H-like domain"/>
    <property type="match status" value="1"/>
</dbReference>
<reference evidence="7 8" key="1">
    <citation type="submission" date="2021-05" db="EMBL/GenBank/DDBJ databases">
        <title>Fusibacter ferrireducens sp. nov., an anaerobic, sulfur- and Fe-reducing bacterium isolated from the mangrove sediment.</title>
        <authorList>
            <person name="Qiu D."/>
        </authorList>
    </citation>
    <scope>NUCLEOTIDE SEQUENCE [LARGE SCALE GENOMIC DNA]</scope>
    <source>
        <strain evidence="7 8">DSM 12116</strain>
    </source>
</reference>
<keyword evidence="8" id="KW-1185">Reference proteome</keyword>
<comment type="subcellular location">
    <subcellularLocation>
        <location evidence="5">Cytoplasm</location>
    </subcellularLocation>
</comment>
<evidence type="ECO:0000313" key="7">
    <source>
        <dbReference type="EMBL" id="MBS7526718.1"/>
    </source>
</evidence>
<evidence type="ECO:0000313" key="8">
    <source>
        <dbReference type="Proteomes" id="UP000746471"/>
    </source>
</evidence>
<keyword evidence="3 5" id="KW-0540">Nuclease</keyword>
<feature type="domain" description="YqgF/RNase H-like" evidence="6">
    <location>
        <begin position="1"/>
        <end position="109"/>
    </location>
</feature>
<keyword evidence="2 5" id="KW-0690">Ribosome biogenesis</keyword>
<sequence length="152" mass="17169">MRIMGLDVGDRTIGVAISDALLMTAQGKETIFRESIKKDIDRLVDLIVEYDVTSIVAGMPYNMNGTLGPQGEKTQAFMQKLEKKLQYSDRLKQPVTTAYWDERLTSVGAERMLLEADMRRSKRKEVIDKVAATLILQGYLDHLSMQNEGGQR</sequence>
<comment type="similarity">
    <text evidence="5">Belongs to the YqgF HJR family.</text>
</comment>
<dbReference type="EMBL" id="JAHBCL010000012">
    <property type="protein sequence ID" value="MBS7526718.1"/>
    <property type="molecule type" value="Genomic_DNA"/>
</dbReference>
<dbReference type="InterPro" id="IPR006641">
    <property type="entry name" value="YqgF/RNaseH-like_dom"/>
</dbReference>